<feature type="transmembrane region" description="Helical" evidence="1">
    <location>
        <begin position="62"/>
        <end position="79"/>
    </location>
</feature>
<reference evidence="3" key="1">
    <citation type="submission" date="2022-11" db="UniProtKB">
        <authorList>
            <consortium name="WormBaseParasite"/>
        </authorList>
    </citation>
    <scope>IDENTIFICATION</scope>
</reference>
<evidence type="ECO:0000313" key="2">
    <source>
        <dbReference type="Proteomes" id="UP000887566"/>
    </source>
</evidence>
<evidence type="ECO:0000313" key="3">
    <source>
        <dbReference type="WBParaSite" id="PSAMB.scaffold4273size15149.g23864.t1"/>
    </source>
</evidence>
<keyword evidence="1" id="KW-0812">Transmembrane</keyword>
<keyword evidence="1" id="KW-0472">Membrane</keyword>
<evidence type="ECO:0000256" key="1">
    <source>
        <dbReference type="SAM" id="Phobius"/>
    </source>
</evidence>
<dbReference type="Proteomes" id="UP000887566">
    <property type="component" value="Unplaced"/>
</dbReference>
<protein>
    <submittedName>
        <fullName evidence="3">Uncharacterized protein</fullName>
    </submittedName>
</protein>
<organism evidence="2 3">
    <name type="scientific">Plectus sambesii</name>
    <dbReference type="NCBI Taxonomy" id="2011161"/>
    <lineage>
        <taxon>Eukaryota</taxon>
        <taxon>Metazoa</taxon>
        <taxon>Ecdysozoa</taxon>
        <taxon>Nematoda</taxon>
        <taxon>Chromadorea</taxon>
        <taxon>Plectida</taxon>
        <taxon>Plectina</taxon>
        <taxon>Plectoidea</taxon>
        <taxon>Plectidae</taxon>
        <taxon>Plectus</taxon>
    </lineage>
</organism>
<keyword evidence="2" id="KW-1185">Reference proteome</keyword>
<dbReference type="AlphaFoldDB" id="A0A914WK64"/>
<feature type="transmembrane region" description="Helical" evidence="1">
    <location>
        <begin position="128"/>
        <end position="150"/>
    </location>
</feature>
<name>A0A914WK64_9BILA</name>
<feature type="transmembrane region" description="Helical" evidence="1">
    <location>
        <begin position="86"/>
        <end position="108"/>
    </location>
</feature>
<feature type="transmembrane region" description="Helical" evidence="1">
    <location>
        <begin position="21"/>
        <end position="42"/>
    </location>
</feature>
<dbReference type="WBParaSite" id="PSAMB.scaffold4273size15149.g23864.t1">
    <property type="protein sequence ID" value="PSAMB.scaffold4273size15149.g23864.t1"/>
    <property type="gene ID" value="PSAMB.scaffold4273size15149.g23864"/>
</dbReference>
<proteinExistence type="predicted"/>
<sequence>MNVDEKTSAAGIPTYCCLGSIHLKSASFLLCVVYLLALARWWHATIPVAVHGVYPPVKVDDVVTIVALFVVVVWAMVGINFENELYLIPIVLVQLLGLMFTAFMAFIYCFSRTPLPPTTIILMELVLWLALLGGMFWAMTIFVACGFLFSTNYFTCIQQRHQLSPLKNCSPASTIVTSSPITPTFKYGLL</sequence>
<accession>A0A914WK64</accession>
<keyword evidence="1" id="KW-1133">Transmembrane helix</keyword>